<dbReference type="Pfam" id="PF02609">
    <property type="entry name" value="Exonuc_VII_S"/>
    <property type="match status" value="1"/>
</dbReference>
<dbReference type="EC" id="3.1.11.6" evidence="6"/>
<evidence type="ECO:0000313" key="7">
    <source>
        <dbReference type="EMBL" id="KEY91708.1"/>
    </source>
</evidence>
<dbReference type="PANTHER" id="PTHR34137">
    <property type="entry name" value="EXODEOXYRIBONUCLEASE 7 SMALL SUBUNIT"/>
    <property type="match status" value="1"/>
</dbReference>
<dbReference type="AlphaFoldDB" id="A0A084CPH9"/>
<evidence type="ECO:0000256" key="5">
    <source>
        <dbReference type="ARBA" id="ARBA00022839"/>
    </source>
</evidence>
<evidence type="ECO:0000256" key="3">
    <source>
        <dbReference type="ARBA" id="ARBA00022722"/>
    </source>
</evidence>
<keyword evidence="8" id="KW-1185">Reference proteome</keyword>
<keyword evidence="5 6" id="KW-0269">Exonuclease</keyword>
<dbReference type="NCBIfam" id="TIGR01280">
    <property type="entry name" value="xseB"/>
    <property type="match status" value="1"/>
</dbReference>
<sequence>MTNEKLRDMSFEATLEELDTLVHELENGNLTLDNALKKFEYGIYLAREGQNKLADVEQRVKILLQNNDENPRLIDFNSNTE</sequence>
<dbReference type="GO" id="GO:0006308">
    <property type="term" value="P:DNA catabolic process"/>
    <property type="evidence" value="ECO:0007669"/>
    <property type="project" value="UniProtKB-UniRule"/>
</dbReference>
<dbReference type="SUPFAM" id="SSF116842">
    <property type="entry name" value="XseB-like"/>
    <property type="match status" value="1"/>
</dbReference>
<dbReference type="NCBIfam" id="NF002140">
    <property type="entry name" value="PRK00977.1-4"/>
    <property type="match status" value="1"/>
</dbReference>
<keyword evidence="2 6" id="KW-0963">Cytoplasm</keyword>
<dbReference type="EMBL" id="JGVK01000001">
    <property type="protein sequence ID" value="KEY91708.1"/>
    <property type="molecule type" value="Genomic_DNA"/>
</dbReference>
<comment type="function">
    <text evidence="6">Bidirectionally degrades single-stranded DNA into large acid-insoluble oligonucleotides, which are then degraded further into small acid-soluble oligonucleotides.</text>
</comment>
<dbReference type="RefSeq" id="WP_034412886.1">
    <property type="nucleotide sequence ID" value="NZ_JGVK01000001.1"/>
</dbReference>
<comment type="subcellular location">
    <subcellularLocation>
        <location evidence="6">Cytoplasm</location>
    </subcellularLocation>
</comment>
<comment type="caution">
    <text evidence="7">The sequence shown here is derived from an EMBL/GenBank/DDBJ whole genome shotgun (WGS) entry which is preliminary data.</text>
</comment>
<evidence type="ECO:0000256" key="4">
    <source>
        <dbReference type="ARBA" id="ARBA00022801"/>
    </source>
</evidence>
<evidence type="ECO:0000313" key="8">
    <source>
        <dbReference type="Proteomes" id="UP000053784"/>
    </source>
</evidence>
<dbReference type="OrthoDB" id="5591562at2"/>
<protein>
    <recommendedName>
        <fullName evidence="6">Exodeoxyribonuclease 7 small subunit</fullName>
        <ecNumber evidence="6">3.1.11.6</ecNumber>
    </recommendedName>
    <alternativeName>
        <fullName evidence="6">Exodeoxyribonuclease VII small subunit</fullName>
        <shortName evidence="6">Exonuclease VII small subunit</shortName>
    </alternativeName>
</protein>
<dbReference type="InterPro" id="IPR037004">
    <property type="entry name" value="Exonuc_VII_ssu_sf"/>
</dbReference>
<evidence type="ECO:0000256" key="6">
    <source>
        <dbReference type="HAMAP-Rule" id="MF_00337"/>
    </source>
</evidence>
<dbReference type="Proteomes" id="UP000053784">
    <property type="component" value="Unassembled WGS sequence"/>
</dbReference>
<dbReference type="STRING" id="1179155.CF67_01039"/>
<proteinExistence type="inferred from homology"/>
<dbReference type="InterPro" id="IPR003761">
    <property type="entry name" value="Exonuc_VII_S"/>
</dbReference>
<comment type="catalytic activity">
    <reaction evidence="6">
        <text>Exonucleolytic cleavage in either 5'- to 3'- or 3'- to 5'-direction to yield nucleoside 5'-phosphates.</text>
        <dbReference type="EC" id="3.1.11.6"/>
    </reaction>
</comment>
<gene>
    <name evidence="6 7" type="primary">xseB</name>
    <name evidence="7" type="ORF">CF67_01039</name>
</gene>
<accession>A0A084CPH9</accession>
<dbReference type="GO" id="GO:0009318">
    <property type="term" value="C:exodeoxyribonuclease VII complex"/>
    <property type="evidence" value="ECO:0007669"/>
    <property type="project" value="UniProtKB-UniRule"/>
</dbReference>
<name>A0A084CPH9_9GAMM</name>
<keyword evidence="4 6" id="KW-0378">Hydrolase</keyword>
<comment type="similarity">
    <text evidence="1 6">Belongs to the XseB family.</text>
</comment>
<dbReference type="PANTHER" id="PTHR34137:SF1">
    <property type="entry name" value="EXODEOXYRIBONUCLEASE 7 SMALL SUBUNIT"/>
    <property type="match status" value="1"/>
</dbReference>
<evidence type="ECO:0000256" key="2">
    <source>
        <dbReference type="ARBA" id="ARBA00022490"/>
    </source>
</evidence>
<dbReference type="Gene3D" id="1.10.287.1040">
    <property type="entry name" value="Exonuclease VII, small subunit"/>
    <property type="match status" value="1"/>
</dbReference>
<comment type="subunit">
    <text evidence="6">Heterooligomer composed of large and small subunits.</text>
</comment>
<evidence type="ECO:0000256" key="1">
    <source>
        <dbReference type="ARBA" id="ARBA00009998"/>
    </source>
</evidence>
<dbReference type="GO" id="GO:0008855">
    <property type="term" value="F:exodeoxyribonuclease VII activity"/>
    <property type="evidence" value="ECO:0007669"/>
    <property type="project" value="UniProtKB-UniRule"/>
</dbReference>
<organism evidence="7 8">
    <name type="scientific">Candidatus Photodesmus blepharonis</name>
    <dbReference type="NCBI Taxonomy" id="1179155"/>
    <lineage>
        <taxon>Bacteria</taxon>
        <taxon>Pseudomonadati</taxon>
        <taxon>Pseudomonadota</taxon>
        <taxon>Gammaproteobacteria</taxon>
        <taxon>Vibrionales</taxon>
        <taxon>Vibrionaceae</taxon>
        <taxon>Candidatus Photodesmus</taxon>
    </lineage>
</organism>
<dbReference type="GO" id="GO:0005829">
    <property type="term" value="C:cytosol"/>
    <property type="evidence" value="ECO:0007669"/>
    <property type="project" value="TreeGrafter"/>
</dbReference>
<dbReference type="PIRSF" id="PIRSF006488">
    <property type="entry name" value="Exonuc_VII_S"/>
    <property type="match status" value="1"/>
</dbReference>
<dbReference type="eggNOG" id="COG1722">
    <property type="taxonomic scope" value="Bacteria"/>
</dbReference>
<dbReference type="HAMAP" id="MF_00337">
    <property type="entry name" value="Exonuc_7_S"/>
    <property type="match status" value="1"/>
</dbReference>
<keyword evidence="3 6" id="KW-0540">Nuclease</keyword>
<reference evidence="7 8" key="1">
    <citation type="submission" date="2014-03" db="EMBL/GenBank/DDBJ databases">
        <title>Selection and divergence in the genomes of co-occurring obligate luminous symbionts with specific hosts.</title>
        <authorList>
            <person name="Hendry T.A."/>
            <person name="de Wet J.R."/>
            <person name="Dunlap P.V."/>
        </authorList>
    </citation>
    <scope>NUCLEOTIDE SEQUENCE [LARGE SCALE GENOMIC DNA]</scope>
    <source>
        <strain evidence="7 8">Ppalp.1</strain>
    </source>
</reference>